<dbReference type="Proteomes" id="UP000032142">
    <property type="component" value="Unassembled WGS sequence"/>
</dbReference>
<evidence type="ECO:0000313" key="2">
    <source>
        <dbReference type="Proteomes" id="UP000032142"/>
    </source>
</evidence>
<evidence type="ECO:0000313" key="1">
    <source>
        <dbReference type="EMBL" id="KHF98173.1"/>
    </source>
</evidence>
<comment type="caution">
    <text evidence="1">The sequence shown here is derived from an EMBL/GenBank/DDBJ whole genome shotgun (WGS) entry which is preliminary data.</text>
</comment>
<protein>
    <submittedName>
        <fullName evidence="1">Uncharacterized protein</fullName>
    </submittedName>
</protein>
<gene>
    <name evidence="1" type="ORF">F383_37315</name>
</gene>
<organism evidence="1 2">
    <name type="scientific">Gossypium arboreum</name>
    <name type="common">Tree cotton</name>
    <name type="synonym">Gossypium nanking</name>
    <dbReference type="NCBI Taxonomy" id="29729"/>
    <lineage>
        <taxon>Eukaryota</taxon>
        <taxon>Viridiplantae</taxon>
        <taxon>Streptophyta</taxon>
        <taxon>Embryophyta</taxon>
        <taxon>Tracheophyta</taxon>
        <taxon>Spermatophyta</taxon>
        <taxon>Magnoliopsida</taxon>
        <taxon>eudicotyledons</taxon>
        <taxon>Gunneridae</taxon>
        <taxon>Pentapetalae</taxon>
        <taxon>rosids</taxon>
        <taxon>malvids</taxon>
        <taxon>Malvales</taxon>
        <taxon>Malvaceae</taxon>
        <taxon>Malvoideae</taxon>
        <taxon>Gossypium</taxon>
    </lineage>
</organism>
<accession>A0A0B0MFG2</accession>
<dbReference type="EMBL" id="JRRC01030932">
    <property type="protein sequence ID" value="KHF98173.1"/>
    <property type="molecule type" value="Genomic_DNA"/>
</dbReference>
<proteinExistence type="predicted"/>
<dbReference type="AlphaFoldDB" id="A0A0B0MFG2"/>
<keyword evidence="2" id="KW-1185">Reference proteome</keyword>
<sequence length="75" mass="8964">MRWTGRRVPEEKKSIKEVKTRQDGAKFVFHYVFAPFPLHDNEQRGAAVTGQFWPRYNKLIYIKPTHYIKPPDPLH</sequence>
<name>A0A0B0MFG2_GOSAR</name>
<reference evidence="2" key="1">
    <citation type="submission" date="2014-09" db="EMBL/GenBank/DDBJ databases">
        <authorList>
            <person name="Mudge J."/>
            <person name="Ramaraj T."/>
            <person name="Lindquist I.E."/>
            <person name="Bharti A.K."/>
            <person name="Sundararajan A."/>
            <person name="Cameron C.T."/>
            <person name="Woodward J.E."/>
            <person name="May G.D."/>
            <person name="Brubaker C."/>
            <person name="Broadhvest J."/>
            <person name="Wilkins T.A."/>
        </authorList>
    </citation>
    <scope>NUCLEOTIDE SEQUENCE</scope>
    <source>
        <strain evidence="2">cv. AKA8401</strain>
    </source>
</reference>